<organism evidence="3 4">
    <name type="scientific">Elysia marginata</name>
    <dbReference type="NCBI Taxonomy" id="1093978"/>
    <lineage>
        <taxon>Eukaryota</taxon>
        <taxon>Metazoa</taxon>
        <taxon>Spiralia</taxon>
        <taxon>Lophotrochozoa</taxon>
        <taxon>Mollusca</taxon>
        <taxon>Gastropoda</taxon>
        <taxon>Heterobranchia</taxon>
        <taxon>Euthyneura</taxon>
        <taxon>Panpulmonata</taxon>
        <taxon>Sacoglossa</taxon>
        <taxon>Placobranchoidea</taxon>
        <taxon>Plakobranchidae</taxon>
        <taxon>Elysia</taxon>
    </lineage>
</organism>
<dbReference type="EMBL" id="BMAT01012673">
    <property type="protein sequence ID" value="GFR96698.1"/>
    <property type="molecule type" value="Genomic_DNA"/>
</dbReference>
<feature type="compositionally biased region" description="Acidic residues" evidence="1">
    <location>
        <begin position="66"/>
        <end position="98"/>
    </location>
</feature>
<evidence type="ECO:0000313" key="3">
    <source>
        <dbReference type="EMBL" id="GFR96698.1"/>
    </source>
</evidence>
<proteinExistence type="predicted"/>
<evidence type="ECO:0000313" key="4">
    <source>
        <dbReference type="Proteomes" id="UP000762676"/>
    </source>
</evidence>
<accession>A0AAV4HEN7</accession>
<keyword evidence="2" id="KW-0812">Transmembrane</keyword>
<sequence length="162" mass="18332">MMEPDDDVKDEVDDENGVELDAKLSTEQDSQYGRQSWAYLQNAEFALMNLQNADFSKFYIYCLDDDDDDGDDDDDEDDDDDDDDDDDGDDGYEEEEVDGNGGNGNGYDNNDNDVDRELNNDDTEKGHKDDRYIILILYLCNAAISITIGNLSKPIFKIKTCS</sequence>
<dbReference type="Proteomes" id="UP000762676">
    <property type="component" value="Unassembled WGS sequence"/>
</dbReference>
<name>A0AAV4HEN7_9GAST</name>
<keyword evidence="2" id="KW-0472">Membrane</keyword>
<feature type="region of interest" description="Disordered" evidence="1">
    <location>
        <begin position="1"/>
        <end position="32"/>
    </location>
</feature>
<keyword evidence="2" id="KW-1133">Transmembrane helix</keyword>
<feature type="compositionally biased region" description="Basic and acidic residues" evidence="1">
    <location>
        <begin position="113"/>
        <end position="123"/>
    </location>
</feature>
<gene>
    <name evidence="3" type="ORF">ElyMa_006305000</name>
</gene>
<feature type="transmembrane region" description="Helical" evidence="2">
    <location>
        <begin position="132"/>
        <end position="151"/>
    </location>
</feature>
<comment type="caution">
    <text evidence="3">The sequence shown here is derived from an EMBL/GenBank/DDBJ whole genome shotgun (WGS) entry which is preliminary data.</text>
</comment>
<protein>
    <submittedName>
        <fullName evidence="3">Uncharacterized protein</fullName>
    </submittedName>
</protein>
<evidence type="ECO:0000256" key="1">
    <source>
        <dbReference type="SAM" id="MobiDB-lite"/>
    </source>
</evidence>
<evidence type="ECO:0000256" key="2">
    <source>
        <dbReference type="SAM" id="Phobius"/>
    </source>
</evidence>
<feature type="compositionally biased region" description="Acidic residues" evidence="1">
    <location>
        <begin position="1"/>
        <end position="18"/>
    </location>
</feature>
<keyword evidence="4" id="KW-1185">Reference proteome</keyword>
<dbReference type="AlphaFoldDB" id="A0AAV4HEN7"/>
<feature type="region of interest" description="Disordered" evidence="1">
    <location>
        <begin position="66"/>
        <end position="123"/>
    </location>
</feature>
<reference evidence="3 4" key="1">
    <citation type="journal article" date="2021" name="Elife">
        <title>Chloroplast acquisition without the gene transfer in kleptoplastic sea slugs, Plakobranchus ocellatus.</title>
        <authorList>
            <person name="Maeda T."/>
            <person name="Takahashi S."/>
            <person name="Yoshida T."/>
            <person name="Shimamura S."/>
            <person name="Takaki Y."/>
            <person name="Nagai Y."/>
            <person name="Toyoda A."/>
            <person name="Suzuki Y."/>
            <person name="Arimoto A."/>
            <person name="Ishii H."/>
            <person name="Satoh N."/>
            <person name="Nishiyama T."/>
            <person name="Hasebe M."/>
            <person name="Maruyama T."/>
            <person name="Minagawa J."/>
            <person name="Obokata J."/>
            <person name="Shigenobu S."/>
        </authorList>
    </citation>
    <scope>NUCLEOTIDE SEQUENCE [LARGE SCALE GENOMIC DNA]</scope>
</reference>